<evidence type="ECO:0000313" key="3">
    <source>
        <dbReference type="EMBL" id="RXK81789.1"/>
    </source>
</evidence>
<dbReference type="OrthoDB" id="9772295at2"/>
<sequence length="686" mass="75830">MKTVYRFTGIVIIITVFGVVLSSFGGNDKETDAAKFPYKQAGLTREQAAAHLLSRFTYGAQPGQVQAVAAMGLENWFRGQLKADLNDDSLNQLLSKYDLLSLSNAEIVNIVPRGGALPRLAVRDGFIDKDSIGSNRKEIREVLRTYMEVKGLRNPQSLIEQFTNQKILRAAYSQNQLQEVLTEFWFNHFNVSFTKGECVQYIPAYERDAIRPNATGNFEALLLATAQSPAMLAYLDNSSSTGDPDSIMPVAASNAAMQPNMGNGAKRNLNSQRANNNTPQRGNNMPPATMQANGNAMQTSGNMAPRPAAPKQQKRKGGGLNENYAREIMELHTLGVDGGYTQQDVTQAARVLTGWTIYPIDTLLGPNNFRVSLEKLGAEKMAERGYVHYGDFLFVPSRHDNRPKTVLGTHFDSLGGYNEGRKLLHLLATQDATARFICTKLAIRFVSDNPPQSLVNKMATTFKNKKGDIKQVLITMVTAPEFWSKDALREKTKSPFELAMSSVRALKADIQQPNQLYTWINRMGQRMYYYQAPTGFPDKGQFWINTGSLLSRMNFGLALASQRIPGISFNLLALNNNHEPESTEAALVTYSRLFLPGRDLSKTIKQLTPLLNDPHLQQKVETAAGKTPPPVKAGNTNRVAMKPAMDTTAETPPLAKNSALPASQSVRYMLPQVTGIIIGSPEFQRK</sequence>
<feature type="compositionally biased region" description="Polar residues" evidence="1">
    <location>
        <begin position="268"/>
        <end position="283"/>
    </location>
</feature>
<protein>
    <submittedName>
        <fullName evidence="3">DUF1800 family protein</fullName>
    </submittedName>
</protein>
<reference evidence="3 4" key="1">
    <citation type="submission" date="2019-01" db="EMBL/GenBank/DDBJ databases">
        <title>Filimonas sp. strain TTM-71.</title>
        <authorList>
            <person name="Chen W.-M."/>
        </authorList>
    </citation>
    <scope>NUCLEOTIDE SEQUENCE [LARGE SCALE GENOMIC DNA]</scope>
    <source>
        <strain evidence="3 4">TTM-71</strain>
    </source>
</reference>
<dbReference type="EMBL" id="SDHZ01000003">
    <property type="protein sequence ID" value="RXK81789.1"/>
    <property type="molecule type" value="Genomic_DNA"/>
</dbReference>
<keyword evidence="2" id="KW-1133">Transmembrane helix</keyword>
<feature type="region of interest" description="Disordered" evidence="1">
    <location>
        <begin position="257"/>
        <end position="318"/>
    </location>
</feature>
<organism evidence="3 4">
    <name type="scientific">Filimonas effusa</name>
    <dbReference type="NCBI Taxonomy" id="2508721"/>
    <lineage>
        <taxon>Bacteria</taxon>
        <taxon>Pseudomonadati</taxon>
        <taxon>Bacteroidota</taxon>
        <taxon>Chitinophagia</taxon>
        <taxon>Chitinophagales</taxon>
        <taxon>Chitinophagaceae</taxon>
        <taxon>Filimonas</taxon>
    </lineage>
</organism>
<name>A0A4Q1D3B2_9BACT</name>
<keyword evidence="4" id="KW-1185">Reference proteome</keyword>
<proteinExistence type="predicted"/>
<keyword evidence="2" id="KW-0472">Membrane</keyword>
<comment type="caution">
    <text evidence="3">The sequence shown here is derived from an EMBL/GenBank/DDBJ whole genome shotgun (WGS) entry which is preliminary data.</text>
</comment>
<gene>
    <name evidence="3" type="ORF">ESB13_18530</name>
</gene>
<accession>A0A4Q1D3B2</accession>
<feature type="compositionally biased region" description="Polar residues" evidence="1">
    <location>
        <begin position="290"/>
        <end position="302"/>
    </location>
</feature>
<keyword evidence="2" id="KW-0812">Transmembrane</keyword>
<evidence type="ECO:0000256" key="2">
    <source>
        <dbReference type="SAM" id="Phobius"/>
    </source>
</evidence>
<feature type="transmembrane region" description="Helical" evidence="2">
    <location>
        <begin position="7"/>
        <end position="26"/>
    </location>
</feature>
<dbReference type="AlphaFoldDB" id="A0A4Q1D3B2"/>
<dbReference type="InterPro" id="IPR014917">
    <property type="entry name" value="DUF1800"/>
</dbReference>
<dbReference type="RefSeq" id="WP_129005186.1">
    <property type="nucleotide sequence ID" value="NZ_SDHZ01000003.1"/>
</dbReference>
<evidence type="ECO:0000256" key="1">
    <source>
        <dbReference type="SAM" id="MobiDB-lite"/>
    </source>
</evidence>
<dbReference type="Pfam" id="PF08811">
    <property type="entry name" value="DUF1800"/>
    <property type="match status" value="1"/>
</dbReference>
<evidence type="ECO:0000313" key="4">
    <source>
        <dbReference type="Proteomes" id="UP000290545"/>
    </source>
</evidence>
<dbReference type="Proteomes" id="UP000290545">
    <property type="component" value="Unassembled WGS sequence"/>
</dbReference>